<dbReference type="Pfam" id="PF13692">
    <property type="entry name" value="Glyco_trans_1_4"/>
    <property type="match status" value="1"/>
</dbReference>
<name>A0A941GNI8_9CHRO</name>
<dbReference type="SUPFAM" id="SSF53756">
    <property type="entry name" value="UDP-Glycosyltransferase/glycogen phosphorylase"/>
    <property type="match status" value="1"/>
</dbReference>
<evidence type="ECO:0000313" key="2">
    <source>
        <dbReference type="EMBL" id="MBR8826972.1"/>
    </source>
</evidence>
<reference evidence="2" key="1">
    <citation type="submission" date="2021-02" db="EMBL/GenBank/DDBJ databases">
        <title>Metagenome analyses of Stigonema ocellatum DSM 106950, Chlorogloea purpurea SAG 13.99 and Gomphosphaeria aponina DSM 107014.</title>
        <authorList>
            <person name="Marter P."/>
            <person name="Huang S."/>
        </authorList>
    </citation>
    <scope>NUCLEOTIDE SEQUENCE</scope>
    <source>
        <strain evidence="2">JP213</strain>
    </source>
</reference>
<dbReference type="Gene3D" id="3.40.50.2000">
    <property type="entry name" value="Glycogen Phosphorylase B"/>
    <property type="match status" value="2"/>
</dbReference>
<dbReference type="EMBL" id="JADQBC010000016">
    <property type="protein sequence ID" value="MBR8826972.1"/>
    <property type="molecule type" value="Genomic_DNA"/>
</dbReference>
<dbReference type="PANTHER" id="PTHR12526">
    <property type="entry name" value="GLYCOSYLTRANSFERASE"/>
    <property type="match status" value="1"/>
</dbReference>
<dbReference type="Proteomes" id="UP000767446">
    <property type="component" value="Unassembled WGS sequence"/>
</dbReference>
<gene>
    <name evidence="2" type="ORF">DSM107014_03540</name>
</gene>
<feature type="domain" description="Glycosyltransferase subfamily 4-like N-terminal" evidence="1">
    <location>
        <begin position="13"/>
        <end position="216"/>
    </location>
</feature>
<organism evidence="2 3">
    <name type="scientific">Gomphosphaeria aponina SAG 52.96 = DSM 107014</name>
    <dbReference type="NCBI Taxonomy" id="1521640"/>
    <lineage>
        <taxon>Bacteria</taxon>
        <taxon>Bacillati</taxon>
        <taxon>Cyanobacteriota</taxon>
        <taxon>Cyanophyceae</taxon>
        <taxon>Oscillatoriophycideae</taxon>
        <taxon>Chroococcales</taxon>
        <taxon>Gomphosphaeriaceae</taxon>
        <taxon>Gomphosphaeria</taxon>
    </lineage>
</organism>
<proteinExistence type="predicted"/>
<evidence type="ECO:0000313" key="3">
    <source>
        <dbReference type="Proteomes" id="UP000767446"/>
    </source>
</evidence>
<dbReference type="PANTHER" id="PTHR12526:SF630">
    <property type="entry name" value="GLYCOSYLTRANSFERASE"/>
    <property type="match status" value="1"/>
</dbReference>
<comment type="caution">
    <text evidence="2">The sequence shown here is derived from an EMBL/GenBank/DDBJ whole genome shotgun (WGS) entry which is preliminary data.</text>
</comment>
<dbReference type="CDD" id="cd03825">
    <property type="entry name" value="GT4_WcaC-like"/>
    <property type="match status" value="1"/>
</dbReference>
<protein>
    <submittedName>
        <fullName evidence="2">Glycosyltransferase family 4 protein</fullName>
    </submittedName>
</protein>
<evidence type="ECO:0000259" key="1">
    <source>
        <dbReference type="Pfam" id="PF13439"/>
    </source>
</evidence>
<sequence length="413" mass="45990">MKICLVSRYDSRGGAARAAYWLHEGLRGSGAEVKMLVGQKNRDDFTVVSPTGKLAKAFITLGPTLDGLPQLLYKKREKTAFSSGWGPDILAAQIRKIAPDIINLHWVGGGYLQIETLAKLQQPIVWTLHDMWAFTGGCHYTQACDRFLQSCGACPQLNSTQNWDLSRWIWARKARAWKNVNMTIVTPSVWLGECARASSIFQGFRVEVIPNGLELAKYQPIKRKIAKKLLGLSPDKQLVLFGAVNATSDNRKGFDLLMGGLKKLREKTTNIELVIFGASQPENVPNFGFKTHYLGKLFDDISLSLVYAAADVFVAPSLQDNLPNTVLEALACGTPCVAFKIGGMGDMIQHEFNGYLAQPFIIEDLAKGISWVLEDGARHQQLGERARLKVEQEFSQQLTARRYQSLFQELLNQ</sequence>
<dbReference type="Pfam" id="PF13439">
    <property type="entry name" value="Glyco_transf_4"/>
    <property type="match status" value="1"/>
</dbReference>
<accession>A0A941GNI8</accession>
<dbReference type="AlphaFoldDB" id="A0A941GNI8"/>
<dbReference type="InterPro" id="IPR028098">
    <property type="entry name" value="Glyco_trans_4-like_N"/>
</dbReference>